<accession>A0ABX0P668</accession>
<dbReference type="Pfam" id="PF00440">
    <property type="entry name" value="TetR_N"/>
    <property type="match status" value="1"/>
</dbReference>
<keyword evidence="2 4" id="KW-0238">DNA-binding</keyword>
<evidence type="ECO:0000256" key="2">
    <source>
        <dbReference type="ARBA" id="ARBA00023125"/>
    </source>
</evidence>
<keyword evidence="3" id="KW-0804">Transcription</keyword>
<dbReference type="PRINTS" id="PR00455">
    <property type="entry name" value="HTHTETR"/>
</dbReference>
<protein>
    <submittedName>
        <fullName evidence="6">TetR/AcrR family transcriptional regulator</fullName>
    </submittedName>
</protein>
<dbReference type="InterPro" id="IPR009057">
    <property type="entry name" value="Homeodomain-like_sf"/>
</dbReference>
<sequence>MGKAGRTPLCRVAERDDALLDVAKYLFLERGFAQVSIESIARAAGVATRTIYTQFGGKHGVLCKIIDRELGRDIACSAELWDAQQGVDITLSTMAFNLLRHTLSPVARRLYADAMAARDVAVAEKIDPVHCGPWRRHLEQYFATVISAERFGPACEADVMSDMFLGCVIGAQSRALKASPASLFDEPALRAVAADVTRRFLTSVAILVPQCAIDQ</sequence>
<keyword evidence="1" id="KW-0805">Transcription regulation</keyword>
<dbReference type="EMBL" id="JAAQOM010000001">
    <property type="protein sequence ID" value="NIA52436.1"/>
    <property type="molecule type" value="Genomic_DNA"/>
</dbReference>
<evidence type="ECO:0000256" key="1">
    <source>
        <dbReference type="ARBA" id="ARBA00023015"/>
    </source>
</evidence>
<evidence type="ECO:0000313" key="7">
    <source>
        <dbReference type="Proteomes" id="UP000716322"/>
    </source>
</evidence>
<dbReference type="PROSITE" id="PS50977">
    <property type="entry name" value="HTH_TETR_2"/>
    <property type="match status" value="1"/>
</dbReference>
<dbReference type="InterPro" id="IPR050109">
    <property type="entry name" value="HTH-type_TetR-like_transc_reg"/>
</dbReference>
<dbReference type="PANTHER" id="PTHR30055:SF234">
    <property type="entry name" value="HTH-TYPE TRANSCRIPTIONAL REGULATOR BETI"/>
    <property type="match status" value="1"/>
</dbReference>
<gene>
    <name evidence="6" type="ORF">HAV22_02050</name>
</gene>
<dbReference type="Proteomes" id="UP000716322">
    <property type="component" value="Unassembled WGS sequence"/>
</dbReference>
<dbReference type="SUPFAM" id="SSF46689">
    <property type="entry name" value="Homeodomain-like"/>
    <property type="match status" value="1"/>
</dbReference>
<organism evidence="6 7">
    <name type="scientific">Telluria antibiotica</name>
    <dbReference type="NCBI Taxonomy" id="2717319"/>
    <lineage>
        <taxon>Bacteria</taxon>
        <taxon>Pseudomonadati</taxon>
        <taxon>Pseudomonadota</taxon>
        <taxon>Betaproteobacteria</taxon>
        <taxon>Burkholderiales</taxon>
        <taxon>Oxalobacteraceae</taxon>
        <taxon>Telluria group</taxon>
        <taxon>Telluria</taxon>
    </lineage>
</organism>
<reference evidence="6 7" key="1">
    <citation type="submission" date="2020-03" db="EMBL/GenBank/DDBJ databases">
        <title>Genome sequence of strain Massilia sp. TW-1.</title>
        <authorList>
            <person name="Chaudhary D.K."/>
        </authorList>
    </citation>
    <scope>NUCLEOTIDE SEQUENCE [LARGE SCALE GENOMIC DNA]</scope>
    <source>
        <strain evidence="6 7">TW-1</strain>
    </source>
</reference>
<name>A0ABX0P668_9BURK</name>
<comment type="caution">
    <text evidence="6">The sequence shown here is derived from an EMBL/GenBank/DDBJ whole genome shotgun (WGS) entry which is preliminary data.</text>
</comment>
<dbReference type="RefSeq" id="WP_166855968.1">
    <property type="nucleotide sequence ID" value="NZ_JAAQOM010000001.1"/>
</dbReference>
<feature type="DNA-binding region" description="H-T-H motif" evidence="4">
    <location>
        <begin position="36"/>
        <end position="55"/>
    </location>
</feature>
<proteinExistence type="predicted"/>
<dbReference type="Gene3D" id="1.10.357.10">
    <property type="entry name" value="Tetracycline Repressor, domain 2"/>
    <property type="match status" value="1"/>
</dbReference>
<evidence type="ECO:0000259" key="5">
    <source>
        <dbReference type="PROSITE" id="PS50977"/>
    </source>
</evidence>
<evidence type="ECO:0000313" key="6">
    <source>
        <dbReference type="EMBL" id="NIA52436.1"/>
    </source>
</evidence>
<keyword evidence="7" id="KW-1185">Reference proteome</keyword>
<evidence type="ECO:0000256" key="4">
    <source>
        <dbReference type="PROSITE-ProRule" id="PRU00335"/>
    </source>
</evidence>
<feature type="domain" description="HTH tetR-type" evidence="5">
    <location>
        <begin position="13"/>
        <end position="73"/>
    </location>
</feature>
<dbReference type="PANTHER" id="PTHR30055">
    <property type="entry name" value="HTH-TYPE TRANSCRIPTIONAL REGULATOR RUTR"/>
    <property type="match status" value="1"/>
</dbReference>
<dbReference type="InterPro" id="IPR001647">
    <property type="entry name" value="HTH_TetR"/>
</dbReference>
<evidence type="ECO:0000256" key="3">
    <source>
        <dbReference type="ARBA" id="ARBA00023163"/>
    </source>
</evidence>